<dbReference type="PANTHER" id="PTHR42879">
    <property type="entry name" value="3-OXOACYL-(ACYL-CARRIER-PROTEIN) REDUCTASE"/>
    <property type="match status" value="1"/>
</dbReference>
<dbReference type="AlphaFoldDB" id="A0A6L8WAW4"/>
<feature type="domain" description="Ketoreductase" evidence="3">
    <location>
        <begin position="7"/>
        <end position="187"/>
    </location>
</feature>
<dbReference type="PROSITE" id="PS00061">
    <property type="entry name" value="ADH_SHORT"/>
    <property type="match status" value="1"/>
</dbReference>
<sequence>MGQLSDQVIIVTGASRGIGAAAALELAREGAKICLSARSASSCSGILEQIKNNGGEAFAASCDVSDYAAVEKMIAETMDRYGQIDALINNAGIVDPIGAIATSDPADWARNISVNLVGVYHGTRAILPYFLSQESGVIINISSGAAHSPMEGWSAYCSGKAGVYMMTRATALEAGEKGVRVFGFAPGVVDTEMQVTIRASGINAVSQIPRENLASAEEPAKALAWLCSEAANDLAGQELSIRDEDLRKRVGLPI</sequence>
<dbReference type="InterPro" id="IPR002347">
    <property type="entry name" value="SDR_fam"/>
</dbReference>
<dbReference type="FunFam" id="3.40.50.720:FF:000084">
    <property type="entry name" value="Short-chain dehydrogenase reductase"/>
    <property type="match status" value="1"/>
</dbReference>
<name>A0A6L8WAW4_9PROT</name>
<dbReference type="PANTHER" id="PTHR42879:SF2">
    <property type="entry name" value="3-OXOACYL-[ACYL-CARRIER-PROTEIN] REDUCTASE FABG"/>
    <property type="match status" value="1"/>
</dbReference>
<evidence type="ECO:0000256" key="1">
    <source>
        <dbReference type="ARBA" id="ARBA00006484"/>
    </source>
</evidence>
<evidence type="ECO:0000313" key="5">
    <source>
        <dbReference type="Proteomes" id="UP000476030"/>
    </source>
</evidence>
<proteinExistence type="inferred from homology"/>
<dbReference type="GO" id="GO:0032787">
    <property type="term" value="P:monocarboxylic acid metabolic process"/>
    <property type="evidence" value="ECO:0007669"/>
    <property type="project" value="UniProtKB-ARBA"/>
</dbReference>
<dbReference type="Pfam" id="PF00106">
    <property type="entry name" value="adh_short"/>
    <property type="match status" value="1"/>
</dbReference>
<dbReference type="PRINTS" id="PR00081">
    <property type="entry name" value="GDHRDH"/>
</dbReference>
<dbReference type="InterPro" id="IPR057326">
    <property type="entry name" value="KR_dom"/>
</dbReference>
<dbReference type="Gene3D" id="3.40.50.720">
    <property type="entry name" value="NAD(P)-binding Rossmann-like Domain"/>
    <property type="match status" value="1"/>
</dbReference>
<dbReference type="Proteomes" id="UP000476030">
    <property type="component" value="Unassembled WGS sequence"/>
</dbReference>
<dbReference type="EMBL" id="WTUW01000002">
    <property type="protein sequence ID" value="MZR31297.1"/>
    <property type="molecule type" value="Genomic_DNA"/>
</dbReference>
<reference evidence="4 5" key="1">
    <citation type="submission" date="2019-12" db="EMBL/GenBank/DDBJ databases">
        <title>Snethiella sp. nov. sp. isolated from sea sand.</title>
        <authorList>
            <person name="Kim J."/>
            <person name="Jeong S.E."/>
            <person name="Jung H.S."/>
            <person name="Jeon C.O."/>
        </authorList>
    </citation>
    <scope>NUCLEOTIDE SEQUENCE [LARGE SCALE GENOMIC DNA]</scope>
    <source>
        <strain evidence="4 5">DP05</strain>
    </source>
</reference>
<evidence type="ECO:0000256" key="2">
    <source>
        <dbReference type="RuleBase" id="RU000363"/>
    </source>
</evidence>
<dbReference type="InterPro" id="IPR020904">
    <property type="entry name" value="Sc_DH/Rdtase_CS"/>
</dbReference>
<dbReference type="PRINTS" id="PR00080">
    <property type="entry name" value="SDRFAMILY"/>
</dbReference>
<dbReference type="SUPFAM" id="SSF51735">
    <property type="entry name" value="NAD(P)-binding Rossmann-fold domains"/>
    <property type="match status" value="1"/>
</dbReference>
<accession>A0A6L8WAW4</accession>
<evidence type="ECO:0000313" key="4">
    <source>
        <dbReference type="EMBL" id="MZR31297.1"/>
    </source>
</evidence>
<dbReference type="RefSeq" id="WP_161315814.1">
    <property type="nucleotide sequence ID" value="NZ_WTUW01000002.1"/>
</dbReference>
<comment type="caution">
    <text evidence="4">The sequence shown here is derived from an EMBL/GenBank/DDBJ whole genome shotgun (WGS) entry which is preliminary data.</text>
</comment>
<dbReference type="InterPro" id="IPR036291">
    <property type="entry name" value="NAD(P)-bd_dom_sf"/>
</dbReference>
<gene>
    <name evidence="4" type="ORF">GQE98_11705</name>
</gene>
<organism evidence="4 5">
    <name type="scientific">Sneathiella litorea</name>
    <dbReference type="NCBI Taxonomy" id="2606216"/>
    <lineage>
        <taxon>Bacteria</taxon>
        <taxon>Pseudomonadati</taxon>
        <taxon>Pseudomonadota</taxon>
        <taxon>Alphaproteobacteria</taxon>
        <taxon>Sneathiellales</taxon>
        <taxon>Sneathiellaceae</taxon>
        <taxon>Sneathiella</taxon>
    </lineage>
</organism>
<keyword evidence="5" id="KW-1185">Reference proteome</keyword>
<dbReference type="InterPro" id="IPR050259">
    <property type="entry name" value="SDR"/>
</dbReference>
<dbReference type="SMART" id="SM00822">
    <property type="entry name" value="PKS_KR"/>
    <property type="match status" value="1"/>
</dbReference>
<evidence type="ECO:0000259" key="3">
    <source>
        <dbReference type="SMART" id="SM00822"/>
    </source>
</evidence>
<comment type="similarity">
    <text evidence="1 2">Belongs to the short-chain dehydrogenases/reductases (SDR) family.</text>
</comment>
<protein>
    <submittedName>
        <fullName evidence="4">SDR family NAD(P)-dependent oxidoreductase</fullName>
    </submittedName>
</protein>
<dbReference type="CDD" id="cd05233">
    <property type="entry name" value="SDR_c"/>
    <property type="match status" value="1"/>
</dbReference>